<dbReference type="PANTHER" id="PTHR30574:SF1">
    <property type="entry name" value="SULPHUR TRANSPORT DOMAIN-CONTAINING PROTEIN"/>
    <property type="match status" value="1"/>
</dbReference>
<keyword evidence="2" id="KW-0813">Transport</keyword>
<evidence type="ECO:0000256" key="5">
    <source>
        <dbReference type="ARBA" id="ARBA00022692"/>
    </source>
</evidence>
<keyword evidence="3" id="KW-1003">Cell membrane</keyword>
<keyword evidence="10" id="KW-1185">Reference proteome</keyword>
<evidence type="ECO:0000256" key="6">
    <source>
        <dbReference type="ARBA" id="ARBA00022989"/>
    </source>
</evidence>
<dbReference type="Pfam" id="PF04143">
    <property type="entry name" value="Sulf_transp"/>
    <property type="match status" value="1"/>
</dbReference>
<accession>A0A0K0Y4V6</accession>
<evidence type="ECO:0000313" key="10">
    <source>
        <dbReference type="Proteomes" id="UP000067444"/>
    </source>
</evidence>
<reference evidence="9 10" key="1">
    <citation type="journal article" date="2015" name="Genome Announc.">
        <title>Closed Genome Sequence of Octadecabacter temperatus SB1, the First Mesophilic Species of the Genus Octadecabacter.</title>
        <authorList>
            <person name="Voget S."/>
            <person name="Billerbeck S."/>
            <person name="Simon M."/>
            <person name="Daniel R."/>
        </authorList>
    </citation>
    <scope>NUCLEOTIDE SEQUENCE [LARGE SCALE GENOMIC DNA]</scope>
    <source>
        <strain evidence="9 10">SB1</strain>
    </source>
</reference>
<evidence type="ECO:0000256" key="2">
    <source>
        <dbReference type="ARBA" id="ARBA00022448"/>
    </source>
</evidence>
<evidence type="ECO:0000256" key="8">
    <source>
        <dbReference type="ARBA" id="ARBA00035655"/>
    </source>
</evidence>
<dbReference type="PATRIC" id="fig|1458307.3.peg.1330"/>
<sequence length="351" mass="36379">MLDAWGDGTVAALGGALGGILLGLAARLGRFCTLGAIEDYAFGRSDVRLRMWVLAIGTAVFGTFACLAFGLVTPSASFYLNLNVAPIATIFGSLLFGYGMAMAGNCGFGALARLGGGDLRSFVIVVVMGMAAYATFSGPIAWLRVALFPPQSPALEPQGIAHFINGFTGFPVWAIGSVIGLGLVALALSSTAMRSDKRAMFWSVVVGFAVISAWISTSWITANGFDGTPVVSHTFAAPIGETMLYAMTASGQTLSFGIGSVAGVWLGAFIGSLIKGHFRWEACEDPRELRRQIFGAAMMGVGAAIALGCSIGQGLSAFSLLAFSAPLAFASMFIGARIGLRHLIEGFVPAD</sequence>
<evidence type="ECO:0000313" key="9">
    <source>
        <dbReference type="EMBL" id="AKS45867.1"/>
    </source>
</evidence>
<dbReference type="EMBL" id="CP012160">
    <property type="protein sequence ID" value="AKS45867.1"/>
    <property type="molecule type" value="Genomic_DNA"/>
</dbReference>
<evidence type="ECO:0000256" key="1">
    <source>
        <dbReference type="ARBA" id="ARBA00004429"/>
    </source>
</evidence>
<protein>
    <submittedName>
        <fullName evidence="9">Putative inner membrane protein</fullName>
    </submittedName>
</protein>
<dbReference type="PANTHER" id="PTHR30574">
    <property type="entry name" value="INNER MEMBRANE PROTEIN YEDE"/>
    <property type="match status" value="1"/>
</dbReference>
<keyword evidence="7" id="KW-0472">Membrane</keyword>
<name>A0A0K0Y4V6_9RHOB</name>
<keyword evidence="4" id="KW-0997">Cell inner membrane</keyword>
<keyword evidence="6" id="KW-1133">Transmembrane helix</keyword>
<comment type="similarity">
    <text evidence="8">Belongs to the TsuA/YedE (TC 9.B.102) family.</text>
</comment>
<gene>
    <name evidence="9" type="ORF">OSB_13140</name>
</gene>
<evidence type="ECO:0000256" key="4">
    <source>
        <dbReference type="ARBA" id="ARBA00022519"/>
    </source>
</evidence>
<dbReference type="KEGG" id="otm:OSB_13140"/>
<evidence type="ECO:0000256" key="7">
    <source>
        <dbReference type="ARBA" id="ARBA00023136"/>
    </source>
</evidence>
<dbReference type="InterPro" id="IPR007272">
    <property type="entry name" value="Sulf_transp_TsuA/YedE"/>
</dbReference>
<dbReference type="AlphaFoldDB" id="A0A0K0Y4V6"/>
<dbReference type="RefSeq" id="WP_049834215.1">
    <property type="nucleotide sequence ID" value="NZ_CP012160.1"/>
</dbReference>
<comment type="subcellular location">
    <subcellularLocation>
        <location evidence="1">Cell inner membrane</location>
        <topology evidence="1">Multi-pass membrane protein</topology>
    </subcellularLocation>
</comment>
<dbReference type="STRING" id="1458307.OSB_13140"/>
<proteinExistence type="inferred from homology"/>
<dbReference type="Proteomes" id="UP000067444">
    <property type="component" value="Chromosome"/>
</dbReference>
<dbReference type="GO" id="GO:0005886">
    <property type="term" value="C:plasma membrane"/>
    <property type="evidence" value="ECO:0007669"/>
    <property type="project" value="UniProtKB-SubCell"/>
</dbReference>
<keyword evidence="5" id="KW-0812">Transmembrane</keyword>
<organism evidence="9 10">
    <name type="scientific">Octadecabacter temperatus</name>
    <dbReference type="NCBI Taxonomy" id="1458307"/>
    <lineage>
        <taxon>Bacteria</taxon>
        <taxon>Pseudomonadati</taxon>
        <taxon>Pseudomonadota</taxon>
        <taxon>Alphaproteobacteria</taxon>
        <taxon>Rhodobacterales</taxon>
        <taxon>Roseobacteraceae</taxon>
        <taxon>Octadecabacter</taxon>
    </lineage>
</organism>
<evidence type="ECO:0000256" key="3">
    <source>
        <dbReference type="ARBA" id="ARBA00022475"/>
    </source>
</evidence>
<dbReference type="OrthoDB" id="7984363at2"/>